<proteinExistence type="predicted"/>
<evidence type="ECO:0000256" key="3">
    <source>
        <dbReference type="ARBA" id="ARBA00012438"/>
    </source>
</evidence>
<dbReference type="Pfam" id="PF00512">
    <property type="entry name" value="HisKA"/>
    <property type="match status" value="1"/>
</dbReference>
<sequence length="451" mass="50728">MKIQLRITLLFTALSAAILLVFMLLIYFFSSQNRTEDFFNTIEAEAVTKVSLLKESGLSPEILQTLYKNNRDQILEVEVAIYNQNFALLYHDDVEVDLVKETDSLLQEIRDKGKVRWKQQELQVSGFVHPVGSQTYLVTAAALDRQGFKNLDNLKNTMAFLGLGGIVFLYLIGRYFSKKSLEPVGELSAEAQKITAKNLHLRLREGPDEIGQLAATFNSMLERLETSFQAQQQFVSYLGHEIQTPLAAIRGDLELTLEKNQSNPEIYHVLESLLADSQTLSKLCGDLIDLAKANYDKSIIQFAKVSMEALILDLVGELLRQQPEAKIHLSFEEKEDEFPQIMANPYLLSIAIKNLLENSLKYSSNGSCQVILRNEEKCLVLQVKDQGIGIPEEDQQRIFEPFYRGKNKGFAKGTGVGLTLVKRIADLHKTSISIDSEIGMGTTVTIRFPIG</sequence>
<dbReference type="EMBL" id="FMXE01000016">
    <property type="protein sequence ID" value="SDA81146.1"/>
    <property type="molecule type" value="Genomic_DNA"/>
</dbReference>
<keyword evidence="6 11" id="KW-0812">Transmembrane</keyword>
<keyword evidence="15" id="KW-1185">Reference proteome</keyword>
<evidence type="ECO:0000313" key="15">
    <source>
        <dbReference type="Proteomes" id="UP000198756"/>
    </source>
</evidence>
<keyword evidence="5" id="KW-0808">Transferase</keyword>
<keyword evidence="7 14" id="KW-0418">Kinase</keyword>
<dbReference type="Pfam" id="PF02518">
    <property type="entry name" value="HATPase_c"/>
    <property type="match status" value="1"/>
</dbReference>
<evidence type="ECO:0000256" key="5">
    <source>
        <dbReference type="ARBA" id="ARBA00022679"/>
    </source>
</evidence>
<dbReference type="InterPro" id="IPR005467">
    <property type="entry name" value="His_kinase_dom"/>
</dbReference>
<evidence type="ECO:0000259" key="12">
    <source>
        <dbReference type="PROSITE" id="PS50109"/>
    </source>
</evidence>
<organism evidence="14 15">
    <name type="scientific">Algoriphagus alkaliphilus</name>
    <dbReference type="NCBI Taxonomy" id="279824"/>
    <lineage>
        <taxon>Bacteria</taxon>
        <taxon>Pseudomonadati</taxon>
        <taxon>Bacteroidota</taxon>
        <taxon>Cytophagia</taxon>
        <taxon>Cytophagales</taxon>
        <taxon>Cyclobacteriaceae</taxon>
        <taxon>Algoriphagus</taxon>
    </lineage>
</organism>
<keyword evidence="10 11" id="KW-0472">Membrane</keyword>
<dbReference type="PROSITE" id="PS50885">
    <property type="entry name" value="HAMP"/>
    <property type="match status" value="1"/>
</dbReference>
<dbReference type="EC" id="2.7.13.3" evidence="3"/>
<dbReference type="CDD" id="cd00075">
    <property type="entry name" value="HATPase"/>
    <property type="match status" value="1"/>
</dbReference>
<dbReference type="Gene3D" id="1.10.287.130">
    <property type="match status" value="1"/>
</dbReference>
<dbReference type="PRINTS" id="PR00344">
    <property type="entry name" value="BCTRLSENSOR"/>
</dbReference>
<evidence type="ECO:0000313" key="14">
    <source>
        <dbReference type="EMBL" id="SDA81146.1"/>
    </source>
</evidence>
<dbReference type="Gene3D" id="3.30.565.10">
    <property type="entry name" value="Histidine kinase-like ATPase, C-terminal domain"/>
    <property type="match status" value="1"/>
</dbReference>
<keyword evidence="8 11" id="KW-1133">Transmembrane helix</keyword>
<dbReference type="PANTHER" id="PTHR45436:SF5">
    <property type="entry name" value="SENSOR HISTIDINE KINASE TRCS"/>
    <property type="match status" value="1"/>
</dbReference>
<evidence type="ECO:0000259" key="13">
    <source>
        <dbReference type="PROSITE" id="PS50885"/>
    </source>
</evidence>
<evidence type="ECO:0000256" key="6">
    <source>
        <dbReference type="ARBA" id="ARBA00022692"/>
    </source>
</evidence>
<accession>A0A1G5YFV5</accession>
<protein>
    <recommendedName>
        <fullName evidence="3">histidine kinase</fullName>
        <ecNumber evidence="3">2.7.13.3</ecNumber>
    </recommendedName>
</protein>
<dbReference type="OrthoDB" id="594725at2"/>
<keyword evidence="4" id="KW-0597">Phosphoprotein</keyword>
<dbReference type="InterPro" id="IPR004358">
    <property type="entry name" value="Sig_transdc_His_kin-like_C"/>
</dbReference>
<feature type="domain" description="HAMP" evidence="13">
    <location>
        <begin position="178"/>
        <end position="229"/>
    </location>
</feature>
<evidence type="ECO:0000256" key="10">
    <source>
        <dbReference type="ARBA" id="ARBA00023136"/>
    </source>
</evidence>
<dbReference type="InterPro" id="IPR050428">
    <property type="entry name" value="TCS_sensor_his_kinase"/>
</dbReference>
<dbReference type="AlphaFoldDB" id="A0A1G5YFV5"/>
<feature type="domain" description="Histidine kinase" evidence="12">
    <location>
        <begin position="237"/>
        <end position="451"/>
    </location>
</feature>
<dbReference type="SUPFAM" id="SSF158472">
    <property type="entry name" value="HAMP domain-like"/>
    <property type="match status" value="1"/>
</dbReference>
<dbReference type="SMART" id="SM00388">
    <property type="entry name" value="HisKA"/>
    <property type="match status" value="1"/>
</dbReference>
<dbReference type="InterPro" id="IPR036890">
    <property type="entry name" value="HATPase_C_sf"/>
</dbReference>
<evidence type="ECO:0000256" key="11">
    <source>
        <dbReference type="SAM" id="Phobius"/>
    </source>
</evidence>
<comment type="subcellular location">
    <subcellularLocation>
        <location evidence="2">Membrane</location>
    </subcellularLocation>
</comment>
<dbReference type="InterPro" id="IPR036097">
    <property type="entry name" value="HisK_dim/P_sf"/>
</dbReference>
<dbReference type="RefSeq" id="WP_092730430.1">
    <property type="nucleotide sequence ID" value="NZ_FMXE01000016.1"/>
</dbReference>
<evidence type="ECO:0000256" key="9">
    <source>
        <dbReference type="ARBA" id="ARBA00023012"/>
    </source>
</evidence>
<dbReference type="InterPro" id="IPR003661">
    <property type="entry name" value="HisK_dim/P_dom"/>
</dbReference>
<dbReference type="GO" id="GO:0016020">
    <property type="term" value="C:membrane"/>
    <property type="evidence" value="ECO:0007669"/>
    <property type="project" value="UniProtKB-SubCell"/>
</dbReference>
<evidence type="ECO:0000256" key="2">
    <source>
        <dbReference type="ARBA" id="ARBA00004370"/>
    </source>
</evidence>
<comment type="catalytic activity">
    <reaction evidence="1">
        <text>ATP + protein L-histidine = ADP + protein N-phospho-L-histidine.</text>
        <dbReference type="EC" id="2.7.13.3"/>
    </reaction>
</comment>
<dbReference type="CDD" id="cd00082">
    <property type="entry name" value="HisKA"/>
    <property type="match status" value="1"/>
</dbReference>
<dbReference type="SUPFAM" id="SSF47384">
    <property type="entry name" value="Homodimeric domain of signal transducing histidine kinase"/>
    <property type="match status" value="1"/>
</dbReference>
<dbReference type="Gene3D" id="6.10.340.10">
    <property type="match status" value="1"/>
</dbReference>
<dbReference type="PANTHER" id="PTHR45436">
    <property type="entry name" value="SENSOR HISTIDINE KINASE YKOH"/>
    <property type="match status" value="1"/>
</dbReference>
<dbReference type="InterPro" id="IPR003594">
    <property type="entry name" value="HATPase_dom"/>
</dbReference>
<dbReference type="Proteomes" id="UP000198756">
    <property type="component" value="Unassembled WGS sequence"/>
</dbReference>
<dbReference type="SMART" id="SM00304">
    <property type="entry name" value="HAMP"/>
    <property type="match status" value="1"/>
</dbReference>
<keyword evidence="9" id="KW-0902">Two-component regulatory system</keyword>
<evidence type="ECO:0000256" key="8">
    <source>
        <dbReference type="ARBA" id="ARBA00022989"/>
    </source>
</evidence>
<gene>
    <name evidence="14" type="ORF">SAMN03080617_02499</name>
</gene>
<dbReference type="GO" id="GO:0000155">
    <property type="term" value="F:phosphorelay sensor kinase activity"/>
    <property type="evidence" value="ECO:0007669"/>
    <property type="project" value="InterPro"/>
</dbReference>
<evidence type="ECO:0000256" key="1">
    <source>
        <dbReference type="ARBA" id="ARBA00000085"/>
    </source>
</evidence>
<dbReference type="SUPFAM" id="SSF55874">
    <property type="entry name" value="ATPase domain of HSP90 chaperone/DNA topoisomerase II/histidine kinase"/>
    <property type="match status" value="1"/>
</dbReference>
<dbReference type="CDD" id="cd06225">
    <property type="entry name" value="HAMP"/>
    <property type="match status" value="1"/>
</dbReference>
<evidence type="ECO:0000256" key="7">
    <source>
        <dbReference type="ARBA" id="ARBA00022777"/>
    </source>
</evidence>
<reference evidence="15" key="1">
    <citation type="submission" date="2016-10" db="EMBL/GenBank/DDBJ databases">
        <authorList>
            <person name="Varghese N."/>
            <person name="Submissions S."/>
        </authorList>
    </citation>
    <scope>NUCLEOTIDE SEQUENCE [LARGE SCALE GENOMIC DNA]</scope>
    <source>
        <strain evidence="15">DSM 22703</strain>
    </source>
</reference>
<dbReference type="SMART" id="SM00387">
    <property type="entry name" value="HATPase_c"/>
    <property type="match status" value="1"/>
</dbReference>
<name>A0A1G5YFV5_9BACT</name>
<dbReference type="InterPro" id="IPR003660">
    <property type="entry name" value="HAMP_dom"/>
</dbReference>
<dbReference type="PROSITE" id="PS50109">
    <property type="entry name" value="HIS_KIN"/>
    <property type="match status" value="1"/>
</dbReference>
<evidence type="ECO:0000256" key="4">
    <source>
        <dbReference type="ARBA" id="ARBA00022553"/>
    </source>
</evidence>
<dbReference type="STRING" id="279824.SAMN03080617_02499"/>
<feature type="transmembrane region" description="Helical" evidence="11">
    <location>
        <begin position="7"/>
        <end position="29"/>
    </location>
</feature>
<dbReference type="Pfam" id="PF00672">
    <property type="entry name" value="HAMP"/>
    <property type="match status" value="1"/>
</dbReference>